<proteinExistence type="inferred from homology"/>
<dbReference type="SUPFAM" id="SSF116734">
    <property type="entry name" value="DNA methylase specificity domain"/>
    <property type="match status" value="2"/>
</dbReference>
<evidence type="ECO:0000259" key="4">
    <source>
        <dbReference type="Pfam" id="PF01420"/>
    </source>
</evidence>
<feature type="domain" description="Type I restriction modification DNA specificity" evidence="4">
    <location>
        <begin position="261"/>
        <end position="438"/>
    </location>
</feature>
<dbReference type="GO" id="GO:0003677">
    <property type="term" value="F:DNA binding"/>
    <property type="evidence" value="ECO:0007669"/>
    <property type="project" value="UniProtKB-KW"/>
</dbReference>
<dbReference type="GO" id="GO:0009035">
    <property type="term" value="F:type I site-specific deoxyribonuclease activity"/>
    <property type="evidence" value="ECO:0007669"/>
    <property type="project" value="UniProtKB-EC"/>
</dbReference>
<dbReference type="GO" id="GO:0009307">
    <property type="term" value="P:DNA restriction-modification system"/>
    <property type="evidence" value="ECO:0007669"/>
    <property type="project" value="UniProtKB-KW"/>
</dbReference>
<dbReference type="PANTHER" id="PTHR43140">
    <property type="entry name" value="TYPE-1 RESTRICTION ENZYME ECOKI SPECIFICITY PROTEIN"/>
    <property type="match status" value="1"/>
</dbReference>
<evidence type="ECO:0000256" key="3">
    <source>
        <dbReference type="ARBA" id="ARBA00023125"/>
    </source>
</evidence>
<protein>
    <submittedName>
        <fullName evidence="5">Type I restriction-modification system, specificity subunit S</fullName>
        <ecNumber evidence="5">3.1.21.3</ecNumber>
    </submittedName>
</protein>
<dbReference type="CDD" id="cd17248">
    <property type="entry name" value="RMtype1_S_AmiI-TRD2-CR2_like"/>
    <property type="match status" value="1"/>
</dbReference>
<dbReference type="EMBL" id="JMPI01000011">
    <property type="protein sequence ID" value="KFC84278.1"/>
    <property type="molecule type" value="Genomic_DNA"/>
</dbReference>
<dbReference type="InterPro" id="IPR000055">
    <property type="entry name" value="Restrct_endonuc_typeI_TRD"/>
</dbReference>
<dbReference type="Gene3D" id="3.90.220.20">
    <property type="entry name" value="DNA methylase specificity domains"/>
    <property type="match status" value="2"/>
</dbReference>
<keyword evidence="2" id="KW-0680">Restriction system</keyword>
<keyword evidence="5" id="KW-0378">Hydrolase</keyword>
<keyword evidence="6" id="KW-1185">Reference proteome</keyword>
<evidence type="ECO:0000256" key="1">
    <source>
        <dbReference type="ARBA" id="ARBA00010923"/>
    </source>
</evidence>
<dbReference type="AlphaFoldDB" id="A0A085GKN3"/>
<dbReference type="CDD" id="cd17260">
    <property type="entry name" value="RMtype1_S_EcoEI-TRD1-CR1_like"/>
    <property type="match status" value="1"/>
</dbReference>
<reference evidence="5 6" key="1">
    <citation type="submission" date="2014-05" db="EMBL/GenBank/DDBJ databases">
        <title>ATOL: Assembling a taxonomically balanced genome-scale reconstruction of the evolutionary history of the Enterobacteriaceae.</title>
        <authorList>
            <person name="Plunkett G.III."/>
            <person name="Neeno-Eckwall E.C."/>
            <person name="Glasner J.D."/>
            <person name="Perna N.T."/>
        </authorList>
    </citation>
    <scope>NUCLEOTIDE SEQUENCE [LARGE SCALE GENOMIC DNA]</scope>
    <source>
        <strain evidence="5 6">ATCC 33320</strain>
    </source>
</reference>
<dbReference type="Proteomes" id="UP000028653">
    <property type="component" value="Unassembled WGS sequence"/>
</dbReference>
<dbReference type="InterPro" id="IPR044946">
    <property type="entry name" value="Restrct_endonuc_typeI_TRD_sf"/>
</dbReference>
<dbReference type="PANTHER" id="PTHR43140:SF1">
    <property type="entry name" value="TYPE I RESTRICTION ENZYME ECOKI SPECIFICITY SUBUNIT"/>
    <property type="match status" value="1"/>
</dbReference>
<dbReference type="Pfam" id="PF01420">
    <property type="entry name" value="Methylase_S"/>
    <property type="match status" value="2"/>
</dbReference>
<dbReference type="InterPro" id="IPR051212">
    <property type="entry name" value="Type-I_RE_S_subunit"/>
</dbReference>
<dbReference type="EC" id="3.1.21.3" evidence="5"/>
<dbReference type="RefSeq" id="WP_034493073.1">
    <property type="nucleotide sequence ID" value="NZ_JMPI01000011.1"/>
</dbReference>
<gene>
    <name evidence="5" type="ORF">GBAG_0445</name>
</gene>
<name>A0A085GKN3_9ENTR</name>
<keyword evidence="3" id="KW-0238">DNA-binding</keyword>
<evidence type="ECO:0000256" key="2">
    <source>
        <dbReference type="ARBA" id="ARBA00022747"/>
    </source>
</evidence>
<feature type="domain" description="Type I restriction modification DNA specificity" evidence="4">
    <location>
        <begin position="7"/>
        <end position="187"/>
    </location>
</feature>
<dbReference type="STRING" id="1006004.GBAG_0445"/>
<evidence type="ECO:0000313" key="6">
    <source>
        <dbReference type="Proteomes" id="UP000028653"/>
    </source>
</evidence>
<accession>A0A085GKN3</accession>
<comment type="similarity">
    <text evidence="1">Belongs to the type-I restriction system S methylase family.</text>
</comment>
<sequence length="497" mass="55681">MGEIILPEGWSNCTLADIAEVNPKKIEAEQDLNAGFVPMSHAPTNYNGKLEFEEKTWGEIGKSYTNFKNDDVIFAKVTPCFENGKAAIVKDMPNNIGAGSSEFYVLRARNQEIPASYLLGIIKTRKFMQEGAGNMTGAVGLRRVPRAFVESFPLILPPLAEQKVIADKLDALLAQVDSAKARLEQIPQILKRFRQAVLAAAVSGKLTETWRTRNPNKTTQNLLKNHIPLPRPARWKTRSTSLIQGVHATAVGNPKESPVAEWEWVPLVDVARMESGHTPSRNKPEYWGGEVCWIGIRDANRNHSSTILDTEQKTNELGLANSASRLLPKGTVCISRTASVGYVVKMGKPMATSQDFVNWVPSDVIDADWLKWLFVSERESLFRFGKGSTHTTIYFPEWLSLHILLPHLLEQQEIVRRVEQLFAYADTIEKQVQNALERVNNLTHSILAKAFRGELTAQWRAENPELISGENSAQSLLVKIQQQRTSIKTIKHRKGNT</sequence>
<dbReference type="eggNOG" id="COG0732">
    <property type="taxonomic scope" value="Bacteria"/>
</dbReference>
<comment type="caution">
    <text evidence="5">The sequence shown here is derived from an EMBL/GenBank/DDBJ whole genome shotgun (WGS) entry which is preliminary data.</text>
</comment>
<evidence type="ECO:0000313" key="5">
    <source>
        <dbReference type="EMBL" id="KFC84278.1"/>
    </source>
</evidence>
<organism evidence="5 6">
    <name type="scientific">Buttiauxella agrestis ATCC 33320</name>
    <dbReference type="NCBI Taxonomy" id="1006004"/>
    <lineage>
        <taxon>Bacteria</taxon>
        <taxon>Pseudomonadati</taxon>
        <taxon>Pseudomonadota</taxon>
        <taxon>Gammaproteobacteria</taxon>
        <taxon>Enterobacterales</taxon>
        <taxon>Enterobacteriaceae</taxon>
        <taxon>Buttiauxella</taxon>
    </lineage>
</organism>